<reference evidence="1" key="1">
    <citation type="submission" date="2020-07" db="EMBL/GenBank/DDBJ databases">
        <title>Genomic analysis of a strain of Sedimentibacter Hydroxybenzoicus DSM7310.</title>
        <authorList>
            <person name="Ma S."/>
        </authorList>
    </citation>
    <scope>NUCLEOTIDE SEQUENCE</scope>
    <source>
        <strain evidence="1">DSM 7310</strain>
    </source>
</reference>
<dbReference type="AlphaFoldDB" id="A0A974BL37"/>
<name>A0A974BL37_SEDHY</name>
<sequence>MTAESIGIQYITTQDAPDELFRITCEFTGETTLTGKLISYFDEGYGVNMIYFVADEEGIKKLPIHDDDIRKQGSIHFDYESAKDIAEQNHLKRTVK</sequence>
<dbReference type="RefSeq" id="WP_179238855.1">
    <property type="nucleotide sequence ID" value="NZ_JACBNQ010000017.1"/>
</dbReference>
<dbReference type="EMBL" id="JACBNQ010000017">
    <property type="protein sequence ID" value="NYB75153.1"/>
    <property type="molecule type" value="Genomic_DNA"/>
</dbReference>
<keyword evidence="2" id="KW-1185">Reference proteome</keyword>
<accession>A0A974BL37</accession>
<comment type="caution">
    <text evidence="1">The sequence shown here is derived from an EMBL/GenBank/DDBJ whole genome shotgun (WGS) entry which is preliminary data.</text>
</comment>
<gene>
    <name evidence="1" type="ORF">HZF24_13475</name>
</gene>
<evidence type="ECO:0000313" key="1">
    <source>
        <dbReference type="EMBL" id="NYB75153.1"/>
    </source>
</evidence>
<evidence type="ECO:0000313" key="2">
    <source>
        <dbReference type="Proteomes" id="UP000611629"/>
    </source>
</evidence>
<protein>
    <submittedName>
        <fullName evidence="1">Uncharacterized protein</fullName>
    </submittedName>
</protein>
<proteinExistence type="predicted"/>
<dbReference type="Proteomes" id="UP000611629">
    <property type="component" value="Unassembled WGS sequence"/>
</dbReference>
<organism evidence="1 2">
    <name type="scientific">Sedimentibacter hydroxybenzoicus DSM 7310</name>
    <dbReference type="NCBI Taxonomy" id="1123245"/>
    <lineage>
        <taxon>Bacteria</taxon>
        <taxon>Bacillati</taxon>
        <taxon>Bacillota</taxon>
        <taxon>Tissierellia</taxon>
        <taxon>Sedimentibacter</taxon>
    </lineage>
</organism>